<keyword evidence="1" id="KW-1133">Transmembrane helix</keyword>
<evidence type="ECO:0000313" key="3">
    <source>
        <dbReference type="Proteomes" id="UP001562354"/>
    </source>
</evidence>
<keyword evidence="3" id="KW-1185">Reference proteome</keyword>
<dbReference type="Proteomes" id="UP001562354">
    <property type="component" value="Unassembled WGS sequence"/>
</dbReference>
<name>A0ABR3PLW9_9PEZI</name>
<dbReference type="GeneID" id="95974527"/>
<evidence type="ECO:0000313" key="2">
    <source>
        <dbReference type="EMBL" id="KAL1310544.1"/>
    </source>
</evidence>
<dbReference type="PANTHER" id="PTHR42083:SF1">
    <property type="entry name" value="MARVEL DOMAIN-CONTAINING PROTEIN"/>
    <property type="match status" value="1"/>
</dbReference>
<gene>
    <name evidence="2" type="ORF">AAFC00_000824</name>
</gene>
<evidence type="ECO:0000256" key="1">
    <source>
        <dbReference type="SAM" id="Phobius"/>
    </source>
</evidence>
<keyword evidence="1" id="KW-0812">Transmembrane</keyword>
<feature type="transmembrane region" description="Helical" evidence="1">
    <location>
        <begin position="91"/>
        <end position="111"/>
    </location>
</feature>
<keyword evidence="1" id="KW-0472">Membrane</keyword>
<protein>
    <recommendedName>
        <fullName evidence="4">MARVEL domain-containing protein</fullName>
    </recommendedName>
</protein>
<accession>A0ABR3PLW9</accession>
<feature type="transmembrane region" description="Helical" evidence="1">
    <location>
        <begin position="62"/>
        <end position="85"/>
    </location>
</feature>
<evidence type="ECO:0008006" key="4">
    <source>
        <dbReference type="Google" id="ProtNLM"/>
    </source>
</evidence>
<reference evidence="2 3" key="1">
    <citation type="submission" date="2024-07" db="EMBL/GenBank/DDBJ databases">
        <title>Draft sequence of the Neodothiora populina.</title>
        <authorList>
            <person name="Drown D.D."/>
            <person name="Schuette U.S."/>
            <person name="Buechlein A.B."/>
            <person name="Rusch D.R."/>
            <person name="Winton L.W."/>
            <person name="Adams G.A."/>
        </authorList>
    </citation>
    <scope>NUCLEOTIDE SEQUENCE [LARGE SCALE GENOMIC DNA]</scope>
    <source>
        <strain evidence="2 3">CPC 39397</strain>
    </source>
</reference>
<feature type="transmembrane region" description="Helical" evidence="1">
    <location>
        <begin position="131"/>
        <end position="149"/>
    </location>
</feature>
<proteinExistence type="predicted"/>
<dbReference type="RefSeq" id="XP_069203393.1">
    <property type="nucleotide sequence ID" value="XM_069347547.1"/>
</dbReference>
<feature type="transmembrane region" description="Helical" evidence="1">
    <location>
        <begin position="27"/>
        <end position="50"/>
    </location>
</feature>
<dbReference type="EMBL" id="JBFMKM010000003">
    <property type="protein sequence ID" value="KAL1310544.1"/>
    <property type="molecule type" value="Genomic_DNA"/>
</dbReference>
<sequence length="166" mass="19053">MFAIPTPANIQNDGSTYPHSWHSFLRLILRFFQFVLAITVAGLYGVDLHAATKAHAYTDGKWVFAEVVAGLSAVWVFVYIIHWRWFVVGDFILFVLWTALFGLFGSMYIPAHPTPEQHGQRRMKNAVWVDLVNMLLWFVTLLSGLVIWWRSRNGRTLHTGRAPSHV</sequence>
<organism evidence="2 3">
    <name type="scientific">Neodothiora populina</name>
    <dbReference type="NCBI Taxonomy" id="2781224"/>
    <lineage>
        <taxon>Eukaryota</taxon>
        <taxon>Fungi</taxon>
        <taxon>Dikarya</taxon>
        <taxon>Ascomycota</taxon>
        <taxon>Pezizomycotina</taxon>
        <taxon>Dothideomycetes</taxon>
        <taxon>Dothideomycetidae</taxon>
        <taxon>Dothideales</taxon>
        <taxon>Dothioraceae</taxon>
        <taxon>Neodothiora</taxon>
    </lineage>
</organism>
<comment type="caution">
    <text evidence="2">The sequence shown here is derived from an EMBL/GenBank/DDBJ whole genome shotgun (WGS) entry which is preliminary data.</text>
</comment>
<dbReference type="PANTHER" id="PTHR42083">
    <property type="entry name" value="MARVEL DOMAIN-CONTAINING PROTEIN"/>
    <property type="match status" value="1"/>
</dbReference>